<protein>
    <submittedName>
        <fullName evidence="1">Uncharacterized protein</fullName>
    </submittedName>
</protein>
<organism evidence="1">
    <name type="scientific">marine sediment metagenome</name>
    <dbReference type="NCBI Taxonomy" id="412755"/>
    <lineage>
        <taxon>unclassified sequences</taxon>
        <taxon>metagenomes</taxon>
        <taxon>ecological metagenomes</taxon>
    </lineage>
</organism>
<reference evidence="1" key="1">
    <citation type="journal article" date="2015" name="Nature">
        <title>Complex archaea that bridge the gap between prokaryotes and eukaryotes.</title>
        <authorList>
            <person name="Spang A."/>
            <person name="Saw J.H."/>
            <person name="Jorgensen S.L."/>
            <person name="Zaremba-Niedzwiedzka K."/>
            <person name="Martijn J."/>
            <person name="Lind A.E."/>
            <person name="van Eijk R."/>
            <person name="Schleper C."/>
            <person name="Guy L."/>
            <person name="Ettema T.J."/>
        </authorList>
    </citation>
    <scope>NUCLEOTIDE SEQUENCE</scope>
</reference>
<name>A0A0F9H232_9ZZZZ</name>
<accession>A0A0F9H232</accession>
<dbReference type="EMBL" id="LAZR01018269">
    <property type="protein sequence ID" value="KKL97031.1"/>
    <property type="molecule type" value="Genomic_DNA"/>
</dbReference>
<feature type="non-terminal residue" evidence="1">
    <location>
        <position position="1"/>
    </location>
</feature>
<proteinExistence type="predicted"/>
<sequence length="118" mass="13348">LLDVSVIDNPLDTDVLFDKYGPPHKIDPETVIKDFYETAAKGKTKEEGIAKVYLLHQELSKKSLPIVERIPTNYYESGISQLQGGLNLRQIVAYRHWNGETDITVHDIIEEAVRSGKL</sequence>
<comment type="caution">
    <text evidence="1">The sequence shown here is derived from an EMBL/GenBank/DDBJ whole genome shotgun (WGS) entry which is preliminary data.</text>
</comment>
<evidence type="ECO:0000313" key="1">
    <source>
        <dbReference type="EMBL" id="KKL97031.1"/>
    </source>
</evidence>
<gene>
    <name evidence="1" type="ORF">LCGC14_1838520</name>
</gene>
<dbReference type="AlphaFoldDB" id="A0A0F9H232"/>